<organism evidence="2 3">
    <name type="scientific">Clostridium thermosuccinogenes</name>
    <dbReference type="NCBI Taxonomy" id="84032"/>
    <lineage>
        <taxon>Bacteria</taxon>
        <taxon>Bacillati</taxon>
        <taxon>Bacillota</taxon>
        <taxon>Clostridia</taxon>
        <taxon>Eubacteriales</taxon>
        <taxon>Clostridiaceae</taxon>
        <taxon>Clostridium</taxon>
    </lineage>
</organism>
<evidence type="ECO:0000313" key="2">
    <source>
        <dbReference type="EMBL" id="PNU01414.1"/>
    </source>
</evidence>
<dbReference type="Gene3D" id="3.30.420.40">
    <property type="match status" value="2"/>
</dbReference>
<dbReference type="InterPro" id="IPR043129">
    <property type="entry name" value="ATPase_NBD"/>
</dbReference>
<dbReference type="CDD" id="cd24068">
    <property type="entry name" value="ASKHA_NBD_ROK_FnNanK-like"/>
    <property type="match status" value="1"/>
</dbReference>
<comment type="caution">
    <text evidence="2">The sequence shown here is derived from an EMBL/GenBank/DDBJ whole genome shotgun (WGS) entry which is preliminary data.</text>
</comment>
<dbReference type="KEGG" id="cthd:CDO33_03980"/>
<sequence>MVKKFACFDVGGTFIKYGVVNEAGELLCDSKFPTPEDDCGELIPKLIAEKTGELKAGYALSGVGISTAGQVDHDKGVIIFATDNLPKYTGTKLAELVRNMTGLECRVENDVNAAALGEMWKGAAKGVKTFVCMTLGTGIGGAIIIDGKLLRGVGGSAGELGHMITNFEGEPCTCGMKGCFERYSSTLALVRSYVSRKRAAGEDISGISGEEVMERVRAGEYIANEVYDRFLDQVVAGIASLTHILDPGLFIIGGGLSNEGKPFFDEINRRLQNAIMPSFAKHTRVVQAELKNKAGLLGACYSIMNGI</sequence>
<protein>
    <recommendedName>
        <fullName evidence="4">Glucokinase</fullName>
    </recommendedName>
</protein>
<evidence type="ECO:0000256" key="1">
    <source>
        <dbReference type="ARBA" id="ARBA00006479"/>
    </source>
</evidence>
<dbReference type="PANTHER" id="PTHR18964">
    <property type="entry name" value="ROK (REPRESSOR, ORF, KINASE) FAMILY"/>
    <property type="match status" value="1"/>
</dbReference>
<dbReference type="InterPro" id="IPR049874">
    <property type="entry name" value="ROK_cs"/>
</dbReference>
<dbReference type="PROSITE" id="PS01125">
    <property type="entry name" value="ROK"/>
    <property type="match status" value="1"/>
</dbReference>
<reference evidence="2 3" key="1">
    <citation type="submission" date="2017-06" db="EMBL/GenBank/DDBJ databases">
        <title>Investigating the central metabolism of Clostridium thermosuccinogenes.</title>
        <authorList>
            <person name="Koendjbiharie J.G."/>
            <person name="van Kranenburg R."/>
        </authorList>
    </citation>
    <scope>NUCLEOTIDE SEQUENCE [LARGE SCALE GENOMIC DNA]</scope>
    <source>
        <strain evidence="2 3">DSM 5806</strain>
    </source>
</reference>
<dbReference type="EMBL" id="NIOJ01000002">
    <property type="protein sequence ID" value="PNU01414.1"/>
    <property type="molecule type" value="Genomic_DNA"/>
</dbReference>
<evidence type="ECO:0008006" key="4">
    <source>
        <dbReference type="Google" id="ProtNLM"/>
    </source>
</evidence>
<keyword evidence="3" id="KW-1185">Reference proteome</keyword>
<dbReference type="InterPro" id="IPR000600">
    <property type="entry name" value="ROK"/>
</dbReference>
<evidence type="ECO:0000313" key="3">
    <source>
        <dbReference type="Proteomes" id="UP000236151"/>
    </source>
</evidence>
<dbReference type="PANTHER" id="PTHR18964:SF165">
    <property type="entry name" value="BETA-GLUCOSIDE KINASE"/>
    <property type="match status" value="1"/>
</dbReference>
<accession>A0A2K2FMG5</accession>
<dbReference type="Proteomes" id="UP000236151">
    <property type="component" value="Unassembled WGS sequence"/>
</dbReference>
<name>A0A2K2FMG5_9CLOT</name>
<dbReference type="SUPFAM" id="SSF53067">
    <property type="entry name" value="Actin-like ATPase domain"/>
    <property type="match status" value="1"/>
</dbReference>
<dbReference type="AlphaFoldDB" id="A0A2K2FMG5"/>
<dbReference type="Pfam" id="PF00480">
    <property type="entry name" value="ROK"/>
    <property type="match status" value="1"/>
</dbReference>
<proteinExistence type="inferred from homology"/>
<gene>
    <name evidence="2" type="ORF">CDQ84_01745</name>
</gene>
<comment type="similarity">
    <text evidence="1">Belongs to the ROK (NagC/XylR) family.</text>
</comment>